<dbReference type="PANTHER" id="PTHR43415:SF3">
    <property type="entry name" value="GNAT-FAMILY ACETYLTRANSFERASE"/>
    <property type="match status" value="1"/>
</dbReference>
<dbReference type="SUPFAM" id="SSF55729">
    <property type="entry name" value="Acyl-CoA N-acyltransferases (Nat)"/>
    <property type="match status" value="1"/>
</dbReference>
<evidence type="ECO:0000259" key="1">
    <source>
        <dbReference type="PROSITE" id="PS51186"/>
    </source>
</evidence>
<dbReference type="KEGG" id="sha:SH0384"/>
<dbReference type="eggNOG" id="COG1670">
    <property type="taxonomic scope" value="Bacteria"/>
</dbReference>
<evidence type="ECO:0000313" key="3">
    <source>
        <dbReference type="Proteomes" id="UP000000543"/>
    </source>
</evidence>
<dbReference type="Proteomes" id="UP000000543">
    <property type="component" value="Chromosome"/>
</dbReference>
<feature type="domain" description="N-acetyltransferase" evidence="1">
    <location>
        <begin position="4"/>
        <end position="166"/>
    </location>
</feature>
<sequence length="166" mass="19398">MEKLKLRSIEIDDLDYLHKWRNDSAIFSQLGGGYFPVSKTEIAKWMDNFSKLDKHNLRLIIQYDNKPVGFISLVSINYINRHADLGIYIGEKEYEGQGIASQSLKKIEELAKSYLNLKKIKLLVNSNNLPAINLYKKNKYKIVGTFKEERLINNKWIDVNIMEKMI</sequence>
<dbReference type="Pfam" id="PF13302">
    <property type="entry name" value="Acetyltransf_3"/>
    <property type="match status" value="1"/>
</dbReference>
<dbReference type="HOGENOM" id="CLU_013985_3_2_9"/>
<dbReference type="InterPro" id="IPR016181">
    <property type="entry name" value="Acyl_CoA_acyltransferase"/>
</dbReference>
<reference evidence="2 3" key="1">
    <citation type="journal article" date="2005" name="J. Bacteriol.">
        <title>Whole-genome sequencing of Staphylococcus haemolyticus uncovers the extreme plasticity of its genome and the evolution of human-colonizing staphylococcal species.</title>
        <authorList>
            <person name="Takeuchi F."/>
            <person name="Watanabe S."/>
            <person name="Baba T."/>
            <person name="Yuzawa H."/>
            <person name="Ito T."/>
            <person name="Morimoto Y."/>
            <person name="Kuroda M."/>
            <person name="Cui L."/>
            <person name="Takahashi M."/>
            <person name="Ankai A."/>
            <person name="Baba S."/>
            <person name="Fukui S."/>
            <person name="Lee J.C."/>
            <person name="Hiramatsu K."/>
        </authorList>
    </citation>
    <scope>NUCLEOTIDE SEQUENCE [LARGE SCALE GENOMIC DNA]</scope>
    <source>
        <strain evidence="2 3">JCSC1435</strain>
    </source>
</reference>
<protein>
    <recommendedName>
        <fullName evidence="1">N-acetyltransferase domain-containing protein</fullName>
    </recommendedName>
</protein>
<dbReference type="RefSeq" id="WP_011274710.1">
    <property type="nucleotide sequence ID" value="NC_007168.1"/>
</dbReference>
<name>Q4L9I2_STAHJ</name>
<dbReference type="CDD" id="cd04301">
    <property type="entry name" value="NAT_SF"/>
    <property type="match status" value="1"/>
</dbReference>
<accession>Q4L9I2</accession>
<dbReference type="EMBL" id="AP006716">
    <property type="protein sequence ID" value="BAE03693.1"/>
    <property type="molecule type" value="Genomic_DNA"/>
</dbReference>
<dbReference type="PROSITE" id="PS51186">
    <property type="entry name" value="GNAT"/>
    <property type="match status" value="1"/>
</dbReference>
<evidence type="ECO:0000313" key="2">
    <source>
        <dbReference type="EMBL" id="BAE03693.1"/>
    </source>
</evidence>
<proteinExistence type="predicted"/>
<gene>
    <name evidence="2" type="ordered locus">SH0384</name>
</gene>
<dbReference type="PANTHER" id="PTHR43415">
    <property type="entry name" value="SPERMIDINE N(1)-ACETYLTRANSFERASE"/>
    <property type="match status" value="1"/>
</dbReference>
<dbReference type="OrthoDB" id="8116329at2"/>
<dbReference type="InterPro" id="IPR000182">
    <property type="entry name" value="GNAT_dom"/>
</dbReference>
<dbReference type="AlphaFoldDB" id="Q4L9I2"/>
<dbReference type="GO" id="GO:0016747">
    <property type="term" value="F:acyltransferase activity, transferring groups other than amino-acyl groups"/>
    <property type="evidence" value="ECO:0007669"/>
    <property type="project" value="InterPro"/>
</dbReference>
<dbReference type="Gene3D" id="3.40.630.30">
    <property type="match status" value="1"/>
</dbReference>
<organism evidence="2 3">
    <name type="scientific">Staphylococcus haemolyticus (strain JCSC1435)</name>
    <dbReference type="NCBI Taxonomy" id="279808"/>
    <lineage>
        <taxon>Bacteria</taxon>
        <taxon>Bacillati</taxon>
        <taxon>Bacillota</taxon>
        <taxon>Bacilli</taxon>
        <taxon>Bacillales</taxon>
        <taxon>Staphylococcaceae</taxon>
        <taxon>Staphylococcus</taxon>
    </lineage>
</organism>